<dbReference type="RefSeq" id="WP_182015708.1">
    <property type="nucleotide sequence ID" value="NZ_CP055905.1"/>
</dbReference>
<evidence type="ECO:0000256" key="1">
    <source>
        <dbReference type="SAM" id="MobiDB-lite"/>
    </source>
</evidence>
<feature type="domain" description="Polyvalent protein metallopeptidase" evidence="3">
    <location>
        <begin position="206"/>
        <end position="332"/>
    </location>
</feature>
<dbReference type="Proteomes" id="UP000514462">
    <property type="component" value="Plasmid pRHBSTW-00938_2"/>
</dbReference>
<dbReference type="PIRSF" id="PIRSF037112">
    <property type="entry name" value="Antirestriction_ArdC"/>
    <property type="match status" value="1"/>
</dbReference>
<evidence type="ECO:0000259" key="3">
    <source>
        <dbReference type="Pfam" id="PF18818"/>
    </source>
</evidence>
<dbReference type="InterPro" id="IPR017113">
    <property type="entry name" value="Antirestriction_ArdC"/>
</dbReference>
<geneLocation type="plasmid" evidence="5">
    <name>prhbstw-00938_2</name>
</geneLocation>
<sequence length="349" mass="38758">MLTDNTHDAAAAPKKAKTRKSSSRKRHTTGKQAKSTLSDRTDIYRMVTDRIIIALENGTPPWHRPWRNAQQGINTLMPVNALTGRAYSGVNVLLLWLAAEERGYHSDRWLTYNQALEAGGQVRKGETATLAVIYRDWTKQAEDSSGNKLFDADGKPQMETVPMLRQLPLFNVEQCDDLADQVCGASVITRPQEDFAAVDPVQLEQVLTVVNATGVQFSPKPQNRAYYCVTTDQIVLPLTSQFGAEGDYWSTVLHELVHASGHAKRLNREGITSATRQFGDQVYAFEELIAEIGSAFLCAHLGITGDMQHESYVDGWLSRLKSDKKALFSACRQAREASEYLLAPLKTAS</sequence>
<gene>
    <name evidence="4" type="ORF">HV331_25850</name>
</gene>
<keyword evidence="4" id="KW-0614">Plasmid</keyword>
<dbReference type="GO" id="GO:0003697">
    <property type="term" value="F:single-stranded DNA binding"/>
    <property type="evidence" value="ECO:0007669"/>
    <property type="project" value="InterPro"/>
</dbReference>
<dbReference type="Pfam" id="PF18818">
    <property type="entry name" value="MPTase-PolyVal"/>
    <property type="match status" value="1"/>
</dbReference>
<dbReference type="InterPro" id="IPR041459">
    <property type="entry name" value="MPTase-PolyVal"/>
</dbReference>
<feature type="domain" description="N-terminal" evidence="2">
    <location>
        <begin position="42"/>
        <end position="170"/>
    </location>
</feature>
<evidence type="ECO:0000259" key="2">
    <source>
        <dbReference type="Pfam" id="PF08401"/>
    </source>
</evidence>
<dbReference type="InterPro" id="IPR013610">
    <property type="entry name" value="ArdC_N"/>
</dbReference>
<feature type="compositionally biased region" description="Basic residues" evidence="1">
    <location>
        <begin position="14"/>
        <end position="29"/>
    </location>
</feature>
<reference evidence="5" key="1">
    <citation type="submission" date="2020-06" db="EMBL/GenBank/DDBJ databases">
        <title>REHAB project genomes.</title>
        <authorList>
            <person name="Shaw L.P."/>
        </authorList>
    </citation>
    <scope>NUCLEOTIDE SEQUENCE [LARGE SCALE GENOMIC DNA]</scope>
    <source>
        <strain evidence="5">RHBSTW-00938</strain>
        <plasmid evidence="5">prhbstw-00938_2</plasmid>
    </source>
</reference>
<evidence type="ECO:0000313" key="4">
    <source>
        <dbReference type="EMBL" id="QMR42936.1"/>
    </source>
</evidence>
<accession>A0AAP9U7W6</accession>
<feature type="region of interest" description="Disordered" evidence="1">
    <location>
        <begin position="1"/>
        <end position="37"/>
    </location>
</feature>
<proteinExistence type="predicted"/>
<name>A0AAP9U7W6_KLEAE</name>
<protein>
    <submittedName>
        <fullName evidence="4">DUF1738 domain-containing protein</fullName>
    </submittedName>
</protein>
<dbReference type="Pfam" id="PF08401">
    <property type="entry name" value="ArdcN"/>
    <property type="match status" value="1"/>
</dbReference>
<dbReference type="AlphaFoldDB" id="A0AAP9U7W6"/>
<dbReference type="EMBL" id="CP055905">
    <property type="protein sequence ID" value="QMR42936.1"/>
    <property type="molecule type" value="Genomic_DNA"/>
</dbReference>
<organism evidence="4 5">
    <name type="scientific">Klebsiella aerogenes</name>
    <name type="common">Enterobacter aerogenes</name>
    <dbReference type="NCBI Taxonomy" id="548"/>
    <lineage>
        <taxon>Bacteria</taxon>
        <taxon>Pseudomonadati</taxon>
        <taxon>Pseudomonadota</taxon>
        <taxon>Gammaproteobacteria</taxon>
        <taxon>Enterobacterales</taxon>
        <taxon>Enterobacteriaceae</taxon>
        <taxon>Klebsiella/Raoultella group</taxon>
        <taxon>Klebsiella</taxon>
    </lineage>
</organism>
<evidence type="ECO:0000313" key="5">
    <source>
        <dbReference type="Proteomes" id="UP000514462"/>
    </source>
</evidence>